<keyword evidence="2" id="KW-0812">Transmembrane</keyword>
<feature type="region of interest" description="Disordered" evidence="1">
    <location>
        <begin position="1"/>
        <end position="24"/>
    </location>
</feature>
<proteinExistence type="predicted"/>
<dbReference type="Proteomes" id="UP000823775">
    <property type="component" value="Unassembled WGS sequence"/>
</dbReference>
<keyword evidence="2" id="KW-0472">Membrane</keyword>
<evidence type="ECO:0000256" key="2">
    <source>
        <dbReference type="SAM" id="Phobius"/>
    </source>
</evidence>
<organism evidence="3 4">
    <name type="scientific">Datura stramonium</name>
    <name type="common">Jimsonweed</name>
    <name type="synonym">Common thornapple</name>
    <dbReference type="NCBI Taxonomy" id="4076"/>
    <lineage>
        <taxon>Eukaryota</taxon>
        <taxon>Viridiplantae</taxon>
        <taxon>Streptophyta</taxon>
        <taxon>Embryophyta</taxon>
        <taxon>Tracheophyta</taxon>
        <taxon>Spermatophyta</taxon>
        <taxon>Magnoliopsida</taxon>
        <taxon>eudicotyledons</taxon>
        <taxon>Gunneridae</taxon>
        <taxon>Pentapetalae</taxon>
        <taxon>asterids</taxon>
        <taxon>lamiids</taxon>
        <taxon>Solanales</taxon>
        <taxon>Solanaceae</taxon>
        <taxon>Solanoideae</taxon>
        <taxon>Datureae</taxon>
        <taxon>Datura</taxon>
    </lineage>
</organism>
<name>A0ABS8WF10_DATST</name>
<evidence type="ECO:0000313" key="3">
    <source>
        <dbReference type="EMBL" id="MCE3049348.1"/>
    </source>
</evidence>
<feature type="transmembrane region" description="Helical" evidence="2">
    <location>
        <begin position="158"/>
        <end position="176"/>
    </location>
</feature>
<protein>
    <submittedName>
        <fullName evidence="3">Uncharacterized protein</fullName>
    </submittedName>
</protein>
<feature type="non-terminal residue" evidence="3">
    <location>
        <position position="1"/>
    </location>
</feature>
<accession>A0ABS8WF10</accession>
<keyword evidence="2" id="KW-1133">Transmembrane helix</keyword>
<sequence length="177" mass="20493">QSRKGKASEVMMVEDDDEEGGENKVPIDEEHSLVKDLKIFGRSHGDQVFQSLLDPLEVMRLEVVTWRARLYNYLTLSFRTQVDILHKALISELNLYRVIVEDKAAAKTAREALEQVLFGDEYGDFESKDYRPLNNEDGPNVSPRNALVLDTSSPFQNFYIQDFYIMMAFLLLFLFLF</sequence>
<evidence type="ECO:0000256" key="1">
    <source>
        <dbReference type="SAM" id="MobiDB-lite"/>
    </source>
</evidence>
<evidence type="ECO:0000313" key="4">
    <source>
        <dbReference type="Proteomes" id="UP000823775"/>
    </source>
</evidence>
<comment type="caution">
    <text evidence="3">The sequence shown here is derived from an EMBL/GenBank/DDBJ whole genome shotgun (WGS) entry which is preliminary data.</text>
</comment>
<dbReference type="EMBL" id="JACEIK010006841">
    <property type="protein sequence ID" value="MCE3049348.1"/>
    <property type="molecule type" value="Genomic_DNA"/>
</dbReference>
<reference evidence="3 4" key="1">
    <citation type="journal article" date="2021" name="BMC Genomics">
        <title>Datura genome reveals duplications of psychoactive alkaloid biosynthetic genes and high mutation rate following tissue culture.</title>
        <authorList>
            <person name="Rajewski A."/>
            <person name="Carter-House D."/>
            <person name="Stajich J."/>
            <person name="Litt A."/>
        </authorList>
    </citation>
    <scope>NUCLEOTIDE SEQUENCE [LARGE SCALE GENOMIC DNA]</scope>
    <source>
        <strain evidence="3">AR-01</strain>
    </source>
</reference>
<gene>
    <name evidence="3" type="ORF">HAX54_044677</name>
</gene>
<keyword evidence="4" id="KW-1185">Reference proteome</keyword>